<organism evidence="3 4">
    <name type="scientific">Rufibacter roseus</name>
    <dbReference type="NCBI Taxonomy" id="1567108"/>
    <lineage>
        <taxon>Bacteria</taxon>
        <taxon>Pseudomonadati</taxon>
        <taxon>Bacteroidota</taxon>
        <taxon>Cytophagia</taxon>
        <taxon>Cytophagales</taxon>
        <taxon>Hymenobacteraceae</taxon>
        <taxon>Rufibacter</taxon>
    </lineage>
</organism>
<accession>A0ABW2DJG7</accession>
<keyword evidence="4" id="KW-1185">Reference proteome</keyword>
<name>A0ABW2DJG7_9BACT</name>
<reference evidence="4" key="1">
    <citation type="journal article" date="2019" name="Int. J. Syst. Evol. Microbiol.">
        <title>The Global Catalogue of Microorganisms (GCM) 10K type strain sequencing project: providing services to taxonomists for standard genome sequencing and annotation.</title>
        <authorList>
            <consortium name="The Broad Institute Genomics Platform"/>
            <consortium name="The Broad Institute Genome Sequencing Center for Infectious Disease"/>
            <person name="Wu L."/>
            <person name="Ma J."/>
        </authorList>
    </citation>
    <scope>NUCLEOTIDE SEQUENCE [LARGE SCALE GENOMIC DNA]</scope>
    <source>
        <strain evidence="4">CGMCC 4.7393</strain>
    </source>
</reference>
<feature type="chain" id="PRO_5047108003" evidence="2">
    <location>
        <begin position="21"/>
        <end position="105"/>
    </location>
</feature>
<evidence type="ECO:0000256" key="1">
    <source>
        <dbReference type="SAM" id="MobiDB-lite"/>
    </source>
</evidence>
<feature type="region of interest" description="Disordered" evidence="1">
    <location>
        <begin position="86"/>
        <end position="105"/>
    </location>
</feature>
<evidence type="ECO:0000256" key="2">
    <source>
        <dbReference type="SAM" id="SignalP"/>
    </source>
</evidence>
<evidence type="ECO:0000313" key="3">
    <source>
        <dbReference type="EMBL" id="MFC6996473.1"/>
    </source>
</evidence>
<dbReference type="Proteomes" id="UP001596405">
    <property type="component" value="Unassembled WGS sequence"/>
</dbReference>
<dbReference type="RefSeq" id="WP_066625279.1">
    <property type="nucleotide sequence ID" value="NZ_JBHSYQ010000003.1"/>
</dbReference>
<protein>
    <submittedName>
        <fullName evidence="3">SH3 domain-containing protein</fullName>
    </submittedName>
</protein>
<gene>
    <name evidence="3" type="ORF">ACFQHR_02500</name>
</gene>
<dbReference type="EMBL" id="JBHSYQ010000003">
    <property type="protein sequence ID" value="MFC6996473.1"/>
    <property type="molecule type" value="Genomic_DNA"/>
</dbReference>
<dbReference type="Gene3D" id="2.30.30.40">
    <property type="entry name" value="SH3 Domains"/>
    <property type="match status" value="1"/>
</dbReference>
<sequence>MKRFLLLSALILAQVFTVFAQTPATRENDDQIAMHRQPSMSTEVMRYLNPGEHVTRVRKINDEWSLVTIDGEGGYVLNTFLKASRNKKKDTAKSKTVVAPSASLK</sequence>
<proteinExistence type="predicted"/>
<comment type="caution">
    <text evidence="3">The sequence shown here is derived from an EMBL/GenBank/DDBJ whole genome shotgun (WGS) entry which is preliminary data.</text>
</comment>
<evidence type="ECO:0000313" key="4">
    <source>
        <dbReference type="Proteomes" id="UP001596405"/>
    </source>
</evidence>
<keyword evidence="2" id="KW-0732">Signal</keyword>
<feature type="signal peptide" evidence="2">
    <location>
        <begin position="1"/>
        <end position="20"/>
    </location>
</feature>